<dbReference type="Gene3D" id="3.40.50.720">
    <property type="entry name" value="NAD(P)-binding Rossmann-like Domain"/>
    <property type="match status" value="1"/>
</dbReference>
<evidence type="ECO:0000256" key="4">
    <source>
        <dbReference type="ARBA" id="ARBA00023239"/>
    </source>
</evidence>
<feature type="region of interest" description="Disordered" evidence="5">
    <location>
        <begin position="88"/>
        <end position="112"/>
    </location>
</feature>
<dbReference type="GO" id="GO:0019673">
    <property type="term" value="P:GDP-mannose metabolic process"/>
    <property type="evidence" value="ECO:0007669"/>
    <property type="project" value="InterPro"/>
</dbReference>
<protein>
    <recommendedName>
        <fullName evidence="3">GDP-mannose 4,6-dehydratase</fullName>
        <ecNumber evidence="3">4.2.1.47</ecNumber>
    </recommendedName>
</protein>
<gene>
    <name evidence="7" type="ORF">METZ01_LOCUS409092</name>
</gene>
<comment type="similarity">
    <text evidence="2">Belongs to the NAD(P)-dependent epimerase/dehydratase family. GDP-mannose 4,6-dehydratase subfamily.</text>
</comment>
<sequence>MDQLQIFDQVNRIKADVTDPSSIQSAIRQSQPDEIYNLAAQSFVGASFQQPILTADITAIGTLRVLDALKENASDAKFYQASASEMFGNSPGIKDENSSFKPRSPYGTAKVF</sequence>
<dbReference type="Pfam" id="PF16363">
    <property type="entry name" value="GDP_Man_Dehyd"/>
    <property type="match status" value="1"/>
</dbReference>
<comment type="cofactor">
    <cofactor evidence="1">
        <name>NADP(+)</name>
        <dbReference type="ChEBI" id="CHEBI:58349"/>
    </cofactor>
</comment>
<feature type="domain" description="NAD(P)-binding" evidence="6">
    <location>
        <begin position="8"/>
        <end position="111"/>
    </location>
</feature>
<dbReference type="GO" id="GO:0008446">
    <property type="term" value="F:GDP-mannose 4,6-dehydratase activity"/>
    <property type="evidence" value="ECO:0007669"/>
    <property type="project" value="UniProtKB-EC"/>
</dbReference>
<dbReference type="EC" id="4.2.1.47" evidence="3"/>
<evidence type="ECO:0000259" key="6">
    <source>
        <dbReference type="Pfam" id="PF16363"/>
    </source>
</evidence>
<dbReference type="AlphaFoldDB" id="A0A382WDR7"/>
<proteinExistence type="inferred from homology"/>
<accession>A0A382WDR7</accession>
<dbReference type="PANTHER" id="PTHR43715">
    <property type="entry name" value="GDP-MANNOSE 4,6-DEHYDRATASE"/>
    <property type="match status" value="1"/>
</dbReference>
<dbReference type="InterPro" id="IPR036291">
    <property type="entry name" value="NAD(P)-bd_dom_sf"/>
</dbReference>
<evidence type="ECO:0000256" key="1">
    <source>
        <dbReference type="ARBA" id="ARBA00001937"/>
    </source>
</evidence>
<name>A0A382WDR7_9ZZZZ</name>
<evidence type="ECO:0000256" key="5">
    <source>
        <dbReference type="SAM" id="MobiDB-lite"/>
    </source>
</evidence>
<evidence type="ECO:0000256" key="2">
    <source>
        <dbReference type="ARBA" id="ARBA00009263"/>
    </source>
</evidence>
<evidence type="ECO:0000256" key="3">
    <source>
        <dbReference type="ARBA" id="ARBA00011989"/>
    </source>
</evidence>
<organism evidence="7">
    <name type="scientific">marine metagenome</name>
    <dbReference type="NCBI Taxonomy" id="408172"/>
    <lineage>
        <taxon>unclassified sequences</taxon>
        <taxon>metagenomes</taxon>
        <taxon>ecological metagenomes</taxon>
    </lineage>
</organism>
<feature type="non-terminal residue" evidence="7">
    <location>
        <position position="112"/>
    </location>
</feature>
<dbReference type="InterPro" id="IPR006368">
    <property type="entry name" value="GDP_Man_deHydtase"/>
</dbReference>
<dbReference type="PANTHER" id="PTHR43715:SF1">
    <property type="entry name" value="GDP-MANNOSE 4,6 DEHYDRATASE"/>
    <property type="match status" value="1"/>
</dbReference>
<evidence type="ECO:0000313" key="7">
    <source>
        <dbReference type="EMBL" id="SVD56238.1"/>
    </source>
</evidence>
<dbReference type="InterPro" id="IPR016040">
    <property type="entry name" value="NAD(P)-bd_dom"/>
</dbReference>
<keyword evidence="4" id="KW-0456">Lyase</keyword>
<dbReference type="EMBL" id="UINC01158605">
    <property type="protein sequence ID" value="SVD56238.1"/>
    <property type="molecule type" value="Genomic_DNA"/>
</dbReference>
<reference evidence="7" key="1">
    <citation type="submission" date="2018-05" db="EMBL/GenBank/DDBJ databases">
        <authorList>
            <person name="Lanie J.A."/>
            <person name="Ng W.-L."/>
            <person name="Kazmierczak K.M."/>
            <person name="Andrzejewski T.M."/>
            <person name="Davidsen T.M."/>
            <person name="Wayne K.J."/>
            <person name="Tettelin H."/>
            <person name="Glass J.I."/>
            <person name="Rusch D."/>
            <person name="Podicherti R."/>
            <person name="Tsui H.-C.T."/>
            <person name="Winkler M.E."/>
        </authorList>
    </citation>
    <scope>NUCLEOTIDE SEQUENCE</scope>
</reference>
<dbReference type="SUPFAM" id="SSF51735">
    <property type="entry name" value="NAD(P)-binding Rossmann-fold domains"/>
    <property type="match status" value="1"/>
</dbReference>